<reference evidence="2 3" key="1">
    <citation type="submission" date="2022-10" db="EMBL/GenBank/DDBJ databases">
        <title>paucibacter sp. hw8 Genome sequencing.</title>
        <authorList>
            <person name="Park S."/>
        </authorList>
    </citation>
    <scope>NUCLEOTIDE SEQUENCE [LARGE SCALE GENOMIC DNA]</scope>
    <source>
        <strain evidence="3">hw8</strain>
    </source>
</reference>
<keyword evidence="3" id="KW-1185">Reference proteome</keyword>
<proteinExistence type="predicted"/>
<keyword evidence="1" id="KW-0812">Transmembrane</keyword>
<feature type="transmembrane region" description="Helical" evidence="1">
    <location>
        <begin position="12"/>
        <end position="32"/>
    </location>
</feature>
<protein>
    <submittedName>
        <fullName evidence="2">Uncharacterized protein</fullName>
    </submittedName>
</protein>
<evidence type="ECO:0000313" key="2">
    <source>
        <dbReference type="EMBL" id="MDC8787133.1"/>
    </source>
</evidence>
<evidence type="ECO:0000313" key="3">
    <source>
        <dbReference type="Proteomes" id="UP001219862"/>
    </source>
</evidence>
<dbReference type="EMBL" id="JAQQXS010000021">
    <property type="protein sequence ID" value="MDC8787133.1"/>
    <property type="molecule type" value="Genomic_DNA"/>
</dbReference>
<dbReference type="Proteomes" id="UP001219862">
    <property type="component" value="Unassembled WGS sequence"/>
</dbReference>
<comment type="caution">
    <text evidence="2">The sequence shown here is derived from an EMBL/GenBank/DDBJ whole genome shotgun (WGS) entry which is preliminary data.</text>
</comment>
<dbReference type="RefSeq" id="WP_273598271.1">
    <property type="nucleotide sequence ID" value="NZ_JAQQXS010000021.1"/>
</dbReference>
<sequence length="49" mass="5449">MKFNDSPLDYLAAFAIAFASGALSAVGMFQYITSLKSKWPTHEKRMPPL</sequence>
<keyword evidence="1" id="KW-1133">Transmembrane helix</keyword>
<evidence type="ECO:0000256" key="1">
    <source>
        <dbReference type="SAM" id="Phobius"/>
    </source>
</evidence>
<name>A0ABT5KXQ4_9BURK</name>
<organism evidence="2 3">
    <name type="scientific">Roseateles koreensis</name>
    <dbReference type="NCBI Taxonomy" id="2987526"/>
    <lineage>
        <taxon>Bacteria</taxon>
        <taxon>Pseudomonadati</taxon>
        <taxon>Pseudomonadota</taxon>
        <taxon>Betaproteobacteria</taxon>
        <taxon>Burkholderiales</taxon>
        <taxon>Sphaerotilaceae</taxon>
        <taxon>Roseateles</taxon>
    </lineage>
</organism>
<keyword evidence="1" id="KW-0472">Membrane</keyword>
<gene>
    <name evidence="2" type="ORF">PRZ01_18230</name>
</gene>
<accession>A0ABT5KXQ4</accession>